<dbReference type="PROSITE" id="PS51462">
    <property type="entry name" value="NUDIX"/>
    <property type="match status" value="1"/>
</dbReference>
<evidence type="ECO:0000259" key="3">
    <source>
        <dbReference type="PROSITE" id="PS51462"/>
    </source>
</evidence>
<organism evidence="4 5">
    <name type="scientific">Enterobacter wuhouensis</name>
    <dbReference type="NCBI Taxonomy" id="2529381"/>
    <lineage>
        <taxon>Bacteria</taxon>
        <taxon>Pseudomonadati</taxon>
        <taxon>Pseudomonadota</taxon>
        <taxon>Gammaproteobacteria</taxon>
        <taxon>Enterobacterales</taxon>
        <taxon>Enterobacteriaceae</taxon>
        <taxon>Enterobacter</taxon>
    </lineage>
</organism>
<dbReference type="EMBL" id="CP142124">
    <property type="protein sequence ID" value="WRW31696.1"/>
    <property type="molecule type" value="Genomic_DNA"/>
</dbReference>
<dbReference type="PANTHER" id="PTHR43736">
    <property type="entry name" value="ADP-RIBOSE PYROPHOSPHATASE"/>
    <property type="match status" value="1"/>
</dbReference>
<dbReference type="PANTHER" id="PTHR43736:SF1">
    <property type="entry name" value="DIHYDRONEOPTERIN TRIPHOSPHATE DIPHOSPHATASE"/>
    <property type="match status" value="1"/>
</dbReference>
<dbReference type="PROSITE" id="PS00893">
    <property type="entry name" value="NUDIX_BOX"/>
    <property type="match status" value="1"/>
</dbReference>
<dbReference type="InterPro" id="IPR020084">
    <property type="entry name" value="NUDIX_hydrolase_CS"/>
</dbReference>
<dbReference type="InterPro" id="IPR000086">
    <property type="entry name" value="NUDIX_hydrolase_dom"/>
</dbReference>
<evidence type="ECO:0000313" key="5">
    <source>
        <dbReference type="Proteomes" id="UP001330482"/>
    </source>
</evidence>
<dbReference type="Proteomes" id="UP001330482">
    <property type="component" value="Chromosome"/>
</dbReference>
<evidence type="ECO:0000256" key="1">
    <source>
        <dbReference type="ARBA" id="ARBA00001946"/>
    </source>
</evidence>
<sequence length="131" mass="14952">MTMKRGCLAIITENNKILLVKRANPPERHCWGLPGGSLLQEELPSDAVVRETSEETGLKVKALISYFPFKEKFHNKNDVLSYEFILYPIKCEIESGFLKANDDAIDLGWFSLDDLPSQRVKNLDWLLTVIL</sequence>
<dbReference type="Gene3D" id="3.90.79.10">
    <property type="entry name" value="Nucleoside Triphosphate Pyrophosphohydrolase"/>
    <property type="match status" value="1"/>
</dbReference>
<accession>A0ABZ1DI13</accession>
<proteinExistence type="predicted"/>
<name>A0ABZ1DI13_9ENTR</name>
<evidence type="ECO:0000313" key="4">
    <source>
        <dbReference type="EMBL" id="WRW31696.1"/>
    </source>
</evidence>
<keyword evidence="5" id="KW-1185">Reference proteome</keyword>
<dbReference type="Pfam" id="PF00293">
    <property type="entry name" value="NUDIX"/>
    <property type="match status" value="1"/>
</dbReference>
<evidence type="ECO:0000256" key="2">
    <source>
        <dbReference type="ARBA" id="ARBA00022801"/>
    </source>
</evidence>
<dbReference type="InterPro" id="IPR015797">
    <property type="entry name" value="NUDIX_hydrolase-like_dom_sf"/>
</dbReference>
<protein>
    <submittedName>
        <fullName evidence="4">NUDIX domain-containing protein</fullName>
    </submittedName>
</protein>
<feature type="domain" description="Nudix hydrolase" evidence="3">
    <location>
        <begin position="2"/>
        <end position="131"/>
    </location>
</feature>
<dbReference type="SUPFAM" id="SSF55811">
    <property type="entry name" value="Nudix"/>
    <property type="match status" value="1"/>
</dbReference>
<reference evidence="4 5" key="1">
    <citation type="submission" date="2024-01" db="EMBL/GenBank/DDBJ databases">
        <title>AV1 has a protective and therapeutic effect against plant viruses.</title>
        <authorList>
            <person name="Wang F."/>
        </authorList>
    </citation>
    <scope>NUCLEOTIDE SEQUENCE [LARGE SCALE GENOMIC DNA]</scope>
    <source>
        <strain evidence="4 5">AV1</strain>
    </source>
</reference>
<keyword evidence="2" id="KW-0378">Hydrolase</keyword>
<comment type="cofactor">
    <cofactor evidence="1">
        <name>Mg(2+)</name>
        <dbReference type="ChEBI" id="CHEBI:18420"/>
    </cofactor>
</comment>
<dbReference type="RefSeq" id="WP_326469304.1">
    <property type="nucleotide sequence ID" value="NZ_CP142124.1"/>
</dbReference>
<gene>
    <name evidence="4" type="ORF">VPX56_00745</name>
</gene>